<proteinExistence type="predicted"/>
<dbReference type="InterPro" id="IPR008271">
    <property type="entry name" value="Ser/Thr_kinase_AS"/>
</dbReference>
<dbReference type="GeneID" id="136086114"/>
<gene>
    <name evidence="3" type="primary">LOC136086114</name>
</gene>
<dbReference type="Gene3D" id="1.10.510.10">
    <property type="entry name" value="Transferase(Phosphotransferase) domain 1"/>
    <property type="match status" value="1"/>
</dbReference>
<evidence type="ECO:0000313" key="3">
    <source>
        <dbReference type="RefSeq" id="XP_065664456.1"/>
    </source>
</evidence>
<dbReference type="Pfam" id="PF00069">
    <property type="entry name" value="Pkinase"/>
    <property type="match status" value="1"/>
</dbReference>
<organism evidence="2 3">
    <name type="scientific">Hydra vulgaris</name>
    <name type="common">Hydra</name>
    <name type="synonym">Hydra attenuata</name>
    <dbReference type="NCBI Taxonomy" id="6087"/>
    <lineage>
        <taxon>Eukaryota</taxon>
        <taxon>Metazoa</taxon>
        <taxon>Cnidaria</taxon>
        <taxon>Hydrozoa</taxon>
        <taxon>Hydroidolina</taxon>
        <taxon>Anthoathecata</taxon>
        <taxon>Aplanulata</taxon>
        <taxon>Hydridae</taxon>
        <taxon>Hydra</taxon>
    </lineage>
</organism>
<dbReference type="Proteomes" id="UP001652625">
    <property type="component" value="Chromosome 10"/>
</dbReference>
<evidence type="ECO:0000313" key="2">
    <source>
        <dbReference type="Proteomes" id="UP001652625"/>
    </source>
</evidence>
<dbReference type="PROSITE" id="PS00108">
    <property type="entry name" value="PROTEIN_KINASE_ST"/>
    <property type="match status" value="1"/>
</dbReference>
<dbReference type="PANTHER" id="PTHR45756">
    <property type="entry name" value="PALMITOYLTRANSFERASE"/>
    <property type="match status" value="1"/>
</dbReference>
<dbReference type="InterPro" id="IPR011009">
    <property type="entry name" value="Kinase-like_dom_sf"/>
</dbReference>
<accession>A0ABM4CRF6</accession>
<evidence type="ECO:0000259" key="1">
    <source>
        <dbReference type="PROSITE" id="PS50011"/>
    </source>
</evidence>
<dbReference type="SUPFAM" id="SSF56112">
    <property type="entry name" value="Protein kinase-like (PK-like)"/>
    <property type="match status" value="1"/>
</dbReference>
<dbReference type="PANTHER" id="PTHR45756:SF1">
    <property type="entry name" value="PROTEIN KINASE DOMAIN CONTAINING PROTEIN"/>
    <property type="match status" value="1"/>
</dbReference>
<feature type="domain" description="Protein kinase" evidence="1">
    <location>
        <begin position="1"/>
        <end position="245"/>
    </location>
</feature>
<protein>
    <submittedName>
        <fullName evidence="3">Uncharacterized protein LOC136086114</fullName>
    </submittedName>
</protein>
<dbReference type="InterPro" id="IPR053215">
    <property type="entry name" value="TKL_Ser/Thr_kinase"/>
</dbReference>
<keyword evidence="2" id="KW-1185">Reference proteome</keyword>
<dbReference type="RefSeq" id="XP_065664456.1">
    <property type="nucleotide sequence ID" value="XM_065808384.1"/>
</dbReference>
<dbReference type="InterPro" id="IPR000719">
    <property type="entry name" value="Prot_kinase_dom"/>
</dbReference>
<dbReference type="SMART" id="SM00220">
    <property type="entry name" value="S_TKc"/>
    <property type="match status" value="1"/>
</dbReference>
<name>A0ABM4CRF6_HYDVU</name>
<sequence length="262" mass="30354">MPVMATFSLKSLSEIENQAADKLRKLVCPHLVVFRGYLLRLIFDFCGVNVGDECVNNVSQMIKFFNENDHYALNERLDIIKQATLGLKTLHYFGIVHKDFKPSNFLVTGTLNKLSVKIIDFDDLSLIQETIHATLTNKIFLLEMTLAYTAPEICKQEVKSPSFKSDIYSWSTSAYEVLSGYIMALTLSQDKRPNINELNQFYTFNDETWVFKMICNAWDTNPEVRKDIDKILKALNKDRRSKQVIKPKREAKNNPLNERWQI</sequence>
<reference evidence="3" key="1">
    <citation type="submission" date="2025-08" db="UniProtKB">
        <authorList>
            <consortium name="RefSeq"/>
        </authorList>
    </citation>
    <scope>IDENTIFICATION</scope>
</reference>
<dbReference type="PROSITE" id="PS50011">
    <property type="entry name" value="PROTEIN_KINASE_DOM"/>
    <property type="match status" value="1"/>
</dbReference>